<evidence type="ECO:0000313" key="3">
    <source>
        <dbReference type="EMBL" id="KAL1641524.1"/>
    </source>
</evidence>
<protein>
    <recommendedName>
        <fullName evidence="2">Plasmid pRiA4b Orf3-like domain-containing protein</fullName>
    </recommendedName>
</protein>
<evidence type="ECO:0000313" key="4">
    <source>
        <dbReference type="Proteomes" id="UP001521184"/>
    </source>
</evidence>
<keyword evidence="4" id="KW-1185">Reference proteome</keyword>
<feature type="domain" description="Plasmid pRiA4b Orf3-like" evidence="2">
    <location>
        <begin position="42"/>
        <end position="156"/>
    </location>
</feature>
<dbReference type="Proteomes" id="UP001521184">
    <property type="component" value="Unassembled WGS sequence"/>
</dbReference>
<dbReference type="InterPro" id="IPR012912">
    <property type="entry name" value="Plasmid_pRiA4b_Orf3-like"/>
</dbReference>
<reference evidence="3 4" key="1">
    <citation type="journal article" date="2023" name="Plant Dis.">
        <title>First Report of Diplodia intermedia Causing Canker and Dieback Diseases on Apple Trees in Canada.</title>
        <authorList>
            <person name="Ellouze W."/>
            <person name="Ilyukhin E."/>
            <person name="Sulman M."/>
            <person name="Ali S."/>
        </authorList>
    </citation>
    <scope>NUCLEOTIDE SEQUENCE [LARGE SCALE GENOMIC DNA]</scope>
    <source>
        <strain evidence="3 4">M45-28</strain>
    </source>
</reference>
<dbReference type="Pfam" id="PF07929">
    <property type="entry name" value="PRiA4_ORF3"/>
    <property type="match status" value="1"/>
</dbReference>
<dbReference type="Gene3D" id="3.10.290.30">
    <property type="entry name" value="MM3350-like"/>
    <property type="match status" value="1"/>
</dbReference>
<evidence type="ECO:0000259" key="2">
    <source>
        <dbReference type="Pfam" id="PF07929"/>
    </source>
</evidence>
<comment type="caution">
    <text evidence="3">The sequence shown here is derived from an EMBL/GenBank/DDBJ whole genome shotgun (WGS) entry which is preliminary data.</text>
</comment>
<proteinExistence type="predicted"/>
<sequence length="227" mass="26233">MKEEESVDDEQESRPTVPVKREDAVALPMEGQPEDEHVESYLMLVRLTHITDPTIHRLLCVPSILTFDRFHSVLQKAFAPNPVMDGLPVEIFTLATPDPDWEYEMVGDNRDEGEYTLADIYDNDAYRGKVKVEYEYDFGDGWEHAIHFLGKADPAMKRVMRVPEHVQVFCISGELKEAFKKRGDPEGKKMWYKRICCNGDRRGLDPYKFDVNELNDKLAGEGLVRFF</sequence>
<feature type="region of interest" description="Disordered" evidence="1">
    <location>
        <begin position="1"/>
        <end position="24"/>
    </location>
</feature>
<dbReference type="EMBL" id="JAKEKT020000039">
    <property type="protein sequence ID" value="KAL1641524.1"/>
    <property type="molecule type" value="Genomic_DNA"/>
</dbReference>
<organism evidence="3 4">
    <name type="scientific">Diplodia intermedia</name>
    <dbReference type="NCBI Taxonomy" id="856260"/>
    <lineage>
        <taxon>Eukaryota</taxon>
        <taxon>Fungi</taxon>
        <taxon>Dikarya</taxon>
        <taxon>Ascomycota</taxon>
        <taxon>Pezizomycotina</taxon>
        <taxon>Dothideomycetes</taxon>
        <taxon>Dothideomycetes incertae sedis</taxon>
        <taxon>Botryosphaeriales</taxon>
        <taxon>Botryosphaeriaceae</taxon>
        <taxon>Diplodia</taxon>
    </lineage>
</organism>
<evidence type="ECO:0000256" key="1">
    <source>
        <dbReference type="SAM" id="MobiDB-lite"/>
    </source>
</evidence>
<dbReference type="InterPro" id="IPR024047">
    <property type="entry name" value="MM3350-like_sf"/>
</dbReference>
<feature type="compositionally biased region" description="Acidic residues" evidence="1">
    <location>
        <begin position="1"/>
        <end position="11"/>
    </location>
</feature>
<accession>A0ABR3TP54</accession>
<dbReference type="SUPFAM" id="SSF159941">
    <property type="entry name" value="MM3350-like"/>
    <property type="match status" value="1"/>
</dbReference>
<name>A0ABR3TP54_9PEZI</name>
<gene>
    <name evidence="3" type="ORF">SLS58_006029</name>
</gene>